<proteinExistence type="predicted"/>
<name>A0A1Q6A5Q2_9SPHI</name>
<keyword evidence="2" id="KW-1185">Reference proteome</keyword>
<dbReference type="OrthoDB" id="1132102at2"/>
<gene>
    <name evidence="1" type="ORF">RG47T_4817</name>
</gene>
<dbReference type="RefSeq" id="WP_074492277.1">
    <property type="nucleotide sequence ID" value="NZ_FPAM01000003.1"/>
</dbReference>
<dbReference type="AlphaFoldDB" id="A0A1Q6A5Q2"/>
<sequence>MSSHHIVREKQEPALLVLSMADFAFELLGQLLEWSPTLIAIPETAIQLHDNQIKIDWLIANEPINDLQSDVKLMLVEHELYLETALFHLIDQGYRAVNIITDNFNADKYLPYAEQIDLVIYQHDEKIYPIKPGFSKWTPAGDIVKLISQPTQLTYTGLKPLNETTFETAADGFFTMEFNQPYLFIAETI</sequence>
<organism evidence="1 2">
    <name type="scientific">Mucilaginibacter polytrichastri</name>
    <dbReference type="NCBI Taxonomy" id="1302689"/>
    <lineage>
        <taxon>Bacteria</taxon>
        <taxon>Pseudomonadati</taxon>
        <taxon>Bacteroidota</taxon>
        <taxon>Sphingobacteriia</taxon>
        <taxon>Sphingobacteriales</taxon>
        <taxon>Sphingobacteriaceae</taxon>
        <taxon>Mucilaginibacter</taxon>
    </lineage>
</organism>
<accession>A0A1Q6A5Q2</accession>
<reference evidence="1 2" key="1">
    <citation type="submission" date="2016-11" db="EMBL/GenBank/DDBJ databases">
        <title>Whole Genome Sequencing of Mucilaginibacter polytrichastri RG4-7(T) isolated from the moss sample.</title>
        <authorList>
            <person name="Li Y."/>
        </authorList>
    </citation>
    <scope>NUCLEOTIDE SEQUENCE [LARGE SCALE GENOMIC DNA]</scope>
    <source>
        <strain evidence="1 2">RG4-7</strain>
    </source>
</reference>
<evidence type="ECO:0000313" key="2">
    <source>
        <dbReference type="Proteomes" id="UP000186720"/>
    </source>
</evidence>
<dbReference type="EMBL" id="MPPL01000001">
    <property type="protein sequence ID" value="OKS89333.1"/>
    <property type="molecule type" value="Genomic_DNA"/>
</dbReference>
<evidence type="ECO:0000313" key="1">
    <source>
        <dbReference type="EMBL" id="OKS89333.1"/>
    </source>
</evidence>
<dbReference type="STRING" id="1302689.RG47T_4817"/>
<comment type="caution">
    <text evidence="1">The sequence shown here is derived from an EMBL/GenBank/DDBJ whole genome shotgun (WGS) entry which is preliminary data.</text>
</comment>
<protein>
    <recommendedName>
        <fullName evidence="3">Thiamine pyrophosphokinase</fullName>
    </recommendedName>
</protein>
<evidence type="ECO:0008006" key="3">
    <source>
        <dbReference type="Google" id="ProtNLM"/>
    </source>
</evidence>
<dbReference type="Proteomes" id="UP000186720">
    <property type="component" value="Unassembled WGS sequence"/>
</dbReference>